<name>A0A9D4WQ28_PEA</name>
<dbReference type="Gramene" id="Psat05G0329300-T1">
    <property type="protein sequence ID" value="KAI5406978.1"/>
    <property type="gene ID" value="KIW84_053293"/>
</dbReference>
<sequence length="200" mass="22696">MASRRGRVSRGSYSMASPNPNTHTFPNLKFLFEAQAEIFLKLVDYHIMRERAFDSNDLQGFGEVGEDLQQTKWVSFNNLIHETNKSIGLEFYANELFGEINSYTSYVQGILALLREEPINLGLLIAENIKYTANVAQKACGHFYVINELCRREGVSVYLDDENISLKAPDDLKSLDNYCIKHILREANMCADQLAKSSLS</sequence>
<dbReference type="AlphaFoldDB" id="A0A9D4WQ28"/>
<keyword evidence="2" id="KW-1185">Reference proteome</keyword>
<dbReference type="EMBL" id="JAMSHJ010000005">
    <property type="protein sequence ID" value="KAI5406978.1"/>
    <property type="molecule type" value="Genomic_DNA"/>
</dbReference>
<proteinExistence type="predicted"/>
<dbReference type="Proteomes" id="UP001058974">
    <property type="component" value="Chromosome 5"/>
</dbReference>
<evidence type="ECO:0000313" key="1">
    <source>
        <dbReference type="EMBL" id="KAI5406978.1"/>
    </source>
</evidence>
<gene>
    <name evidence="1" type="ORF">KIW84_053293</name>
</gene>
<organism evidence="1 2">
    <name type="scientific">Pisum sativum</name>
    <name type="common">Garden pea</name>
    <name type="synonym">Lathyrus oleraceus</name>
    <dbReference type="NCBI Taxonomy" id="3888"/>
    <lineage>
        <taxon>Eukaryota</taxon>
        <taxon>Viridiplantae</taxon>
        <taxon>Streptophyta</taxon>
        <taxon>Embryophyta</taxon>
        <taxon>Tracheophyta</taxon>
        <taxon>Spermatophyta</taxon>
        <taxon>Magnoliopsida</taxon>
        <taxon>eudicotyledons</taxon>
        <taxon>Gunneridae</taxon>
        <taxon>Pentapetalae</taxon>
        <taxon>rosids</taxon>
        <taxon>fabids</taxon>
        <taxon>Fabales</taxon>
        <taxon>Fabaceae</taxon>
        <taxon>Papilionoideae</taxon>
        <taxon>50 kb inversion clade</taxon>
        <taxon>NPAAA clade</taxon>
        <taxon>Hologalegina</taxon>
        <taxon>IRL clade</taxon>
        <taxon>Fabeae</taxon>
        <taxon>Lathyrus</taxon>
    </lineage>
</organism>
<comment type="caution">
    <text evidence="1">The sequence shown here is derived from an EMBL/GenBank/DDBJ whole genome shotgun (WGS) entry which is preliminary data.</text>
</comment>
<reference evidence="1 2" key="1">
    <citation type="journal article" date="2022" name="Nat. Genet.">
        <title>Improved pea reference genome and pan-genome highlight genomic features and evolutionary characteristics.</title>
        <authorList>
            <person name="Yang T."/>
            <person name="Liu R."/>
            <person name="Luo Y."/>
            <person name="Hu S."/>
            <person name="Wang D."/>
            <person name="Wang C."/>
            <person name="Pandey M.K."/>
            <person name="Ge S."/>
            <person name="Xu Q."/>
            <person name="Li N."/>
            <person name="Li G."/>
            <person name="Huang Y."/>
            <person name="Saxena R.K."/>
            <person name="Ji Y."/>
            <person name="Li M."/>
            <person name="Yan X."/>
            <person name="He Y."/>
            <person name="Liu Y."/>
            <person name="Wang X."/>
            <person name="Xiang C."/>
            <person name="Varshney R.K."/>
            <person name="Ding H."/>
            <person name="Gao S."/>
            <person name="Zong X."/>
        </authorList>
    </citation>
    <scope>NUCLEOTIDE SEQUENCE [LARGE SCALE GENOMIC DNA]</scope>
    <source>
        <strain evidence="1 2">cv. Zhongwan 6</strain>
    </source>
</reference>
<accession>A0A9D4WQ28</accession>
<evidence type="ECO:0000313" key="2">
    <source>
        <dbReference type="Proteomes" id="UP001058974"/>
    </source>
</evidence>
<protein>
    <submittedName>
        <fullName evidence="1">Uncharacterized protein</fullName>
    </submittedName>
</protein>